<dbReference type="GO" id="GO:0032885">
    <property type="term" value="P:regulation of polysaccharide biosynthetic process"/>
    <property type="evidence" value="ECO:0007669"/>
    <property type="project" value="TreeGrafter"/>
</dbReference>
<organism evidence="7 8">
    <name type="scientific">Piscinibacter gummiphilus</name>
    <dbReference type="NCBI Taxonomy" id="946333"/>
    <lineage>
        <taxon>Bacteria</taxon>
        <taxon>Pseudomonadati</taxon>
        <taxon>Pseudomonadota</taxon>
        <taxon>Betaproteobacteria</taxon>
        <taxon>Burkholderiales</taxon>
        <taxon>Sphaerotilaceae</taxon>
        <taxon>Piscinibacter</taxon>
    </lineage>
</organism>
<evidence type="ECO:0000256" key="1">
    <source>
        <dbReference type="ARBA" id="ARBA00004418"/>
    </source>
</evidence>
<dbReference type="InterPro" id="IPR033434">
    <property type="entry name" value="MucB/RseB_N"/>
</dbReference>
<feature type="domain" description="MucB/RseB C-terminal" evidence="6">
    <location>
        <begin position="225"/>
        <end position="330"/>
    </location>
</feature>
<evidence type="ECO:0000256" key="2">
    <source>
        <dbReference type="ARBA" id="ARBA00008150"/>
    </source>
</evidence>
<evidence type="ECO:0000256" key="3">
    <source>
        <dbReference type="ARBA" id="ARBA00022729"/>
    </source>
</evidence>
<dbReference type="Gene3D" id="3.30.200.100">
    <property type="entry name" value="MucB/RseB, C-terminal domain"/>
    <property type="match status" value="1"/>
</dbReference>
<proteinExistence type="inferred from homology"/>
<dbReference type="Pfam" id="PF17188">
    <property type="entry name" value="MucB_RseB_C"/>
    <property type="match status" value="1"/>
</dbReference>
<accession>A0A1W6LII2</accession>
<reference evidence="7 8" key="1">
    <citation type="submission" date="2016-04" db="EMBL/GenBank/DDBJ databases">
        <title>Complete genome sequence of natural rubber-degrading, novel Gram-negative bacterium, Rhizobacter gummiphilus strain NS21.</title>
        <authorList>
            <person name="Tabata M."/>
            <person name="Kasai D."/>
            <person name="Fukuda M."/>
        </authorList>
    </citation>
    <scope>NUCLEOTIDE SEQUENCE [LARGE SCALE GENOMIC DNA]</scope>
    <source>
        <strain evidence="7 8">NS21</strain>
    </source>
</reference>
<dbReference type="GO" id="GO:0030288">
    <property type="term" value="C:outer membrane-bounded periplasmic space"/>
    <property type="evidence" value="ECO:0007669"/>
    <property type="project" value="TreeGrafter"/>
</dbReference>
<keyword evidence="8" id="KW-1185">Reference proteome</keyword>
<sequence length="334" mass="37028">MFWVAALPAHLVHAQSALNSGDALVEKREAKAWLYRIQEAANKRSYQGTVIVSSGGAVASSRITHYCEGRDQFERIDALDGQARHIVRHNEQVHTVWPQRRIAMVEQRDQLSSFPGLLQAGGDRVAEYYDLRAVGQERVAGREANVLSLRPKDGHRYGYRLWSDAATGLLLRTEVLGERGGVLESSAFSDVAIGVHPSVDAMMQPIRKLDGYKVLQPGAASTTLEAEGWHLETKVPGFRLVSCVKRPVDGPLRAQSPAAGHEPQLVQAVFTDGLTSVSIFIEPYNPERHPRPMNTAIGATQTLMHRQSDWWVTLMGDVPAPTLRLFSEALERRK</sequence>
<name>A0A1W6LII2_9BURK</name>
<protein>
    <submittedName>
        <fullName evidence="7">Transcriptional regulator</fullName>
    </submittedName>
</protein>
<dbReference type="InterPro" id="IPR038484">
    <property type="entry name" value="MucB/RseB_C_sf"/>
</dbReference>
<dbReference type="CDD" id="cd16327">
    <property type="entry name" value="RseB"/>
    <property type="match status" value="1"/>
</dbReference>
<keyword evidence="4" id="KW-0574">Periplasm</keyword>
<feature type="domain" description="MucB/RseB N-terminal" evidence="5">
    <location>
        <begin position="29"/>
        <end position="198"/>
    </location>
</feature>
<dbReference type="Gene3D" id="2.50.20.10">
    <property type="entry name" value="Lipoprotein localisation LolA/LolB/LppX"/>
    <property type="match status" value="1"/>
</dbReference>
<dbReference type="PIRSF" id="PIRSF005427">
    <property type="entry name" value="RseB"/>
    <property type="match status" value="1"/>
</dbReference>
<dbReference type="EMBL" id="CP015118">
    <property type="protein sequence ID" value="ARN24018.1"/>
    <property type="molecule type" value="Genomic_DNA"/>
</dbReference>
<dbReference type="STRING" id="946333.A4W93_23355"/>
<evidence type="ECO:0000313" key="7">
    <source>
        <dbReference type="EMBL" id="ARN24018.1"/>
    </source>
</evidence>
<dbReference type="KEGG" id="rgu:A4W93_23355"/>
<evidence type="ECO:0000259" key="6">
    <source>
        <dbReference type="Pfam" id="PF17188"/>
    </source>
</evidence>
<evidence type="ECO:0000313" key="8">
    <source>
        <dbReference type="Proteomes" id="UP000193427"/>
    </source>
</evidence>
<evidence type="ECO:0000256" key="4">
    <source>
        <dbReference type="ARBA" id="ARBA00022764"/>
    </source>
</evidence>
<evidence type="ECO:0000259" key="5">
    <source>
        <dbReference type="Pfam" id="PF03888"/>
    </source>
</evidence>
<dbReference type="AlphaFoldDB" id="A0A1W6LII2"/>
<dbReference type="PANTHER" id="PTHR38782">
    <property type="match status" value="1"/>
</dbReference>
<comment type="subcellular location">
    <subcellularLocation>
        <location evidence="1">Periplasm</location>
    </subcellularLocation>
</comment>
<dbReference type="Pfam" id="PF03888">
    <property type="entry name" value="MucB_RseB"/>
    <property type="match status" value="1"/>
</dbReference>
<dbReference type="PANTHER" id="PTHR38782:SF1">
    <property type="entry name" value="SIGMA-E FACTOR REGULATORY PROTEIN RSEB"/>
    <property type="match status" value="1"/>
</dbReference>
<comment type="similarity">
    <text evidence="2">Belongs to the RseB family.</text>
</comment>
<dbReference type="InterPro" id="IPR033436">
    <property type="entry name" value="MucB/RseB_C"/>
</dbReference>
<dbReference type="InterPro" id="IPR005588">
    <property type="entry name" value="MucB_RseB"/>
</dbReference>
<keyword evidence="3" id="KW-0732">Signal</keyword>
<gene>
    <name evidence="7" type="ORF">A4W93_23355</name>
</gene>
<dbReference type="GO" id="GO:0045152">
    <property type="term" value="F:antisigma factor binding"/>
    <property type="evidence" value="ECO:0007669"/>
    <property type="project" value="TreeGrafter"/>
</dbReference>
<dbReference type="Proteomes" id="UP000193427">
    <property type="component" value="Chromosome"/>
</dbReference>